<comment type="catalytic activity">
    <reaction evidence="15">
        <text>resolvin D2 + NAD(+) = 7-oxoresolvin D2 + NADH + H(+)</text>
        <dbReference type="Rhea" id="RHEA:53584"/>
        <dbReference type="ChEBI" id="CHEBI:15378"/>
        <dbReference type="ChEBI" id="CHEBI:57540"/>
        <dbReference type="ChEBI" id="CHEBI:57945"/>
        <dbReference type="ChEBI" id="CHEBI:133367"/>
        <dbReference type="ChEBI" id="CHEBI:137497"/>
    </reaction>
    <physiologicalReaction direction="left-to-right" evidence="15">
        <dbReference type="Rhea" id="RHEA:53585"/>
    </physiologicalReaction>
</comment>
<dbReference type="PRINTS" id="PR00080">
    <property type="entry name" value="SDRFAMILY"/>
</dbReference>
<comment type="catalytic activity">
    <reaction evidence="12">
        <text>15-oxo-(5S,6R)-dihydroxy-(7E,9E,11Z)-eicosatrienoate + NADH + H(+) = (5S,6R,15S)-trihydroxy-(7E,9E,11Z)-eicosatrienoate + NAD(+)</text>
        <dbReference type="Rhea" id="RHEA:41596"/>
        <dbReference type="ChEBI" id="CHEBI:15378"/>
        <dbReference type="ChEBI" id="CHEBI:57540"/>
        <dbReference type="ChEBI" id="CHEBI:57945"/>
        <dbReference type="ChEBI" id="CHEBI:78325"/>
        <dbReference type="ChEBI" id="CHEBI:78329"/>
    </reaction>
    <physiologicalReaction direction="left-to-right" evidence="12">
        <dbReference type="Rhea" id="RHEA:41597"/>
    </physiologicalReaction>
</comment>
<comment type="catalytic activity">
    <reaction evidence="18">
        <text>prostaglandin E2 + NAD(+) = 15-oxoprostaglandin E2 + NADH + H(+)</text>
        <dbReference type="Rhea" id="RHEA:11876"/>
        <dbReference type="ChEBI" id="CHEBI:15378"/>
        <dbReference type="ChEBI" id="CHEBI:57400"/>
        <dbReference type="ChEBI" id="CHEBI:57540"/>
        <dbReference type="ChEBI" id="CHEBI:57945"/>
        <dbReference type="ChEBI" id="CHEBI:606564"/>
        <dbReference type="EC" id="1.1.1.141"/>
    </reaction>
    <physiologicalReaction direction="left-to-right" evidence="18">
        <dbReference type="Rhea" id="RHEA:11877"/>
    </physiologicalReaction>
</comment>
<comment type="catalytic activity">
    <reaction evidence="14">
        <text>resolvin D1 + NAD(+) = 17-oxoresolvin D1 + NADH + H(+)</text>
        <dbReference type="Rhea" id="RHEA:50128"/>
        <dbReference type="ChEBI" id="CHEBI:15378"/>
        <dbReference type="ChEBI" id="CHEBI:57540"/>
        <dbReference type="ChEBI" id="CHEBI:57945"/>
        <dbReference type="ChEBI" id="CHEBI:132079"/>
        <dbReference type="ChEBI" id="CHEBI:132081"/>
    </reaction>
    <physiologicalReaction direction="left-to-right" evidence="14">
        <dbReference type="Rhea" id="RHEA:50129"/>
    </physiologicalReaction>
</comment>
<dbReference type="Proteomes" id="UP000694865">
    <property type="component" value="Unplaced"/>
</dbReference>
<evidence type="ECO:0000313" key="24">
    <source>
        <dbReference type="RefSeq" id="XP_006821956.1"/>
    </source>
</evidence>
<comment type="similarity">
    <text evidence="1 22">Belongs to the short-chain dehydrogenases/reductases (SDR) family.</text>
</comment>
<comment type="catalytic activity">
    <reaction evidence="16">
        <text>lipoxin A4 + NAD(+) = 15-oxo-(5S,6R)-dihydroxy-(7E,9E,11Z,13E)-eicosatetraenoate + NADH + H(+)</text>
        <dbReference type="Rhea" id="RHEA:41572"/>
        <dbReference type="ChEBI" id="CHEBI:15378"/>
        <dbReference type="ChEBI" id="CHEBI:57540"/>
        <dbReference type="ChEBI" id="CHEBI:57945"/>
        <dbReference type="ChEBI" id="CHEBI:67026"/>
        <dbReference type="ChEBI" id="CHEBI:78311"/>
    </reaction>
    <physiologicalReaction direction="left-to-right" evidence="16">
        <dbReference type="Rhea" id="RHEA:41573"/>
    </physiologicalReaction>
</comment>
<evidence type="ECO:0000256" key="8">
    <source>
        <dbReference type="ARBA" id="ARBA00045705"/>
    </source>
</evidence>
<dbReference type="EC" id="1.1.1.141" evidence="3"/>
<dbReference type="PANTHER" id="PTHR44229:SF4">
    <property type="entry name" value="15-HYDROXYPROSTAGLANDIN DEHYDROGENASE [NAD(+)]"/>
    <property type="match status" value="1"/>
</dbReference>
<evidence type="ECO:0000256" key="12">
    <source>
        <dbReference type="ARBA" id="ARBA00048140"/>
    </source>
</evidence>
<comment type="catalytic activity">
    <reaction evidence="11">
        <text>14-hydroxy-(4Z,7Z,10Z,12E,16Z,19Z)-docosahexaenoate + NAD(+) = 14-oxo-(4Z,7Z,10Z,12E,16Z,19Z)-docosahexaenoate + NADH + H(+)</text>
        <dbReference type="Rhea" id="RHEA:48952"/>
        <dbReference type="ChEBI" id="CHEBI:15378"/>
        <dbReference type="ChEBI" id="CHEBI:57540"/>
        <dbReference type="ChEBI" id="CHEBI:57945"/>
        <dbReference type="ChEBI" id="CHEBI:90866"/>
        <dbReference type="ChEBI" id="CHEBI:90867"/>
    </reaction>
    <physiologicalReaction direction="left-to-right" evidence="11">
        <dbReference type="Rhea" id="RHEA:48953"/>
    </physiologicalReaction>
</comment>
<dbReference type="InterPro" id="IPR036291">
    <property type="entry name" value="NAD(P)-bd_dom_sf"/>
</dbReference>
<evidence type="ECO:0000256" key="16">
    <source>
        <dbReference type="ARBA" id="ARBA00048535"/>
    </source>
</evidence>
<evidence type="ECO:0000256" key="7">
    <source>
        <dbReference type="ARBA" id="ARBA00042026"/>
    </source>
</evidence>
<comment type="catalytic activity">
    <reaction evidence="10">
        <text>resolvin D1 + NAD(+) = 8-oxoresolvin D1 + NADH + H(+)</text>
        <dbReference type="Rhea" id="RHEA:50124"/>
        <dbReference type="ChEBI" id="CHEBI:15378"/>
        <dbReference type="ChEBI" id="CHEBI:57540"/>
        <dbReference type="ChEBI" id="CHEBI:57945"/>
        <dbReference type="ChEBI" id="CHEBI:132079"/>
        <dbReference type="ChEBI" id="CHEBI:132080"/>
    </reaction>
    <physiologicalReaction direction="left-to-right" evidence="10">
        <dbReference type="Rhea" id="RHEA:50125"/>
    </physiologicalReaction>
</comment>
<evidence type="ECO:0000256" key="3">
    <source>
        <dbReference type="ARBA" id="ARBA00038968"/>
    </source>
</evidence>
<accession>A0ABM0MPL5</accession>
<dbReference type="PROSITE" id="PS00061">
    <property type="entry name" value="ADH_SHORT"/>
    <property type="match status" value="1"/>
</dbReference>
<dbReference type="Gene3D" id="3.40.50.720">
    <property type="entry name" value="NAD(P)-binding Rossmann-like Domain"/>
    <property type="match status" value="1"/>
</dbReference>
<evidence type="ECO:0000256" key="22">
    <source>
        <dbReference type="RuleBase" id="RU000363"/>
    </source>
</evidence>
<evidence type="ECO:0000256" key="13">
    <source>
        <dbReference type="ARBA" id="ARBA00048144"/>
    </source>
</evidence>
<dbReference type="Pfam" id="PF00106">
    <property type="entry name" value="adh_short"/>
    <property type="match status" value="1"/>
</dbReference>
<protein>
    <recommendedName>
        <fullName evidence="5">15-hydroxyprostaglandin dehydrogenase [NAD(+)]</fullName>
        <ecNumber evidence="3">1.1.1.141</ecNumber>
        <ecNumber evidence="4">1.1.1.232</ecNumber>
    </recommendedName>
    <alternativeName>
        <fullName evidence="7">Eicosanoid/docosanoid dehydrogenase [NAD(+)]</fullName>
    </alternativeName>
    <alternativeName>
        <fullName evidence="6">Prostaglandin dehydrogenase 1</fullName>
    </alternativeName>
</protein>
<proteinExistence type="inferred from homology"/>
<sequence>MDIHGKVAIVTGGADGIGRAIVEQLLIKGAKAVTILDVNVETGEKTLEELRQEYGEDRLVFVKCDVSEATLLEAAFASTKSRFGGLDIVCNNAGIGNEFKLDLCVAVNLVKRAWVRVNGAPGKDSILVIFTQTAVIRGTYLAVEHMGTKNGGNGGVVINTASTSGFYAIPLSPIYVATKHGVVGFTRSVAKEPMVVDNGVRVSAICPGVTKTSIIDLKDVDEKSRYGNILRKVFKNPQGMTPTDVAISVITMIEDTKYDGSTCMVTHKTPLEIVDQPNIVMT</sequence>
<dbReference type="EC" id="1.1.1.232" evidence="4"/>
<reference evidence="24" key="1">
    <citation type="submission" date="2025-08" db="UniProtKB">
        <authorList>
            <consortium name="RefSeq"/>
        </authorList>
    </citation>
    <scope>IDENTIFICATION</scope>
    <source>
        <tissue evidence="24">Testes</tissue>
    </source>
</reference>
<evidence type="ECO:0000256" key="14">
    <source>
        <dbReference type="ARBA" id="ARBA00048170"/>
    </source>
</evidence>
<evidence type="ECO:0000256" key="18">
    <source>
        <dbReference type="ARBA" id="ARBA00048739"/>
    </source>
</evidence>
<evidence type="ECO:0000256" key="2">
    <source>
        <dbReference type="ARBA" id="ARBA00023002"/>
    </source>
</evidence>
<evidence type="ECO:0000256" key="21">
    <source>
        <dbReference type="ARBA" id="ARBA00049188"/>
    </source>
</evidence>
<keyword evidence="23" id="KW-1185">Reference proteome</keyword>
<evidence type="ECO:0000256" key="4">
    <source>
        <dbReference type="ARBA" id="ARBA00039060"/>
    </source>
</evidence>
<dbReference type="RefSeq" id="XP_006821956.1">
    <property type="nucleotide sequence ID" value="XM_006821893.1"/>
</dbReference>
<comment type="catalytic activity">
    <reaction evidence="9">
        <text>prostaglandin E1 + NAD(+) = 15-oxoprostaglandin E1 + NADH + H(+)</text>
        <dbReference type="Rhea" id="RHEA:16477"/>
        <dbReference type="ChEBI" id="CHEBI:15378"/>
        <dbReference type="ChEBI" id="CHEBI:57397"/>
        <dbReference type="ChEBI" id="CHEBI:57401"/>
        <dbReference type="ChEBI" id="CHEBI:57540"/>
        <dbReference type="ChEBI" id="CHEBI:57945"/>
    </reaction>
    <physiologicalReaction direction="left-to-right" evidence="9">
        <dbReference type="Rhea" id="RHEA:16478"/>
    </physiologicalReaction>
</comment>
<dbReference type="SUPFAM" id="SSF51735">
    <property type="entry name" value="NAD(P)-binding Rossmann-fold domains"/>
    <property type="match status" value="1"/>
</dbReference>
<comment type="catalytic activity">
    <reaction evidence="21">
        <text>resolvin E1 + NAD(+) = 18-oxo-resolvin E1 + NADH + H(+)</text>
        <dbReference type="Rhea" id="RHEA:49244"/>
        <dbReference type="ChEBI" id="CHEBI:15378"/>
        <dbReference type="ChEBI" id="CHEBI:57540"/>
        <dbReference type="ChEBI" id="CHEBI:57945"/>
        <dbReference type="ChEBI" id="CHEBI:91000"/>
        <dbReference type="ChEBI" id="CHEBI:91001"/>
    </reaction>
    <physiologicalReaction direction="left-to-right" evidence="21">
        <dbReference type="Rhea" id="RHEA:49245"/>
    </physiologicalReaction>
</comment>
<comment type="catalytic activity">
    <reaction evidence="13">
        <text>(11R)-hydroxy-(5Z,8Z,12E,14Z)-eicosatetraenoate + NAD(+) = 11-oxo-(5Z,8Z,12E,14Z)-eicosatetraenoate + NADH + H(+)</text>
        <dbReference type="Rhea" id="RHEA:48640"/>
        <dbReference type="ChEBI" id="CHEBI:15378"/>
        <dbReference type="ChEBI" id="CHEBI:57540"/>
        <dbReference type="ChEBI" id="CHEBI:57945"/>
        <dbReference type="ChEBI" id="CHEBI:78836"/>
        <dbReference type="ChEBI" id="CHEBI:90697"/>
    </reaction>
    <physiologicalReaction direction="left-to-right" evidence="13">
        <dbReference type="Rhea" id="RHEA:48641"/>
    </physiologicalReaction>
</comment>
<comment type="catalytic activity">
    <reaction evidence="17">
        <text>prostaglandin A1 + NAD(+) = 15-oxo-prostaglandin A1 + NADH + H(+)</text>
        <dbReference type="Rhea" id="RHEA:41263"/>
        <dbReference type="ChEBI" id="CHEBI:15378"/>
        <dbReference type="ChEBI" id="CHEBI:57398"/>
        <dbReference type="ChEBI" id="CHEBI:57540"/>
        <dbReference type="ChEBI" id="CHEBI:57945"/>
        <dbReference type="ChEBI" id="CHEBI:85072"/>
    </reaction>
    <physiologicalReaction direction="left-to-right" evidence="17">
        <dbReference type="Rhea" id="RHEA:41264"/>
    </physiologicalReaction>
</comment>
<evidence type="ECO:0000256" key="5">
    <source>
        <dbReference type="ARBA" id="ARBA00040276"/>
    </source>
</evidence>
<evidence type="ECO:0000256" key="9">
    <source>
        <dbReference type="ARBA" id="ARBA00047325"/>
    </source>
</evidence>
<dbReference type="GeneID" id="100367026"/>
<gene>
    <name evidence="24" type="primary">LOC100367026</name>
</gene>
<evidence type="ECO:0000256" key="15">
    <source>
        <dbReference type="ARBA" id="ARBA00048393"/>
    </source>
</evidence>
<evidence type="ECO:0000256" key="20">
    <source>
        <dbReference type="ARBA" id="ARBA00049151"/>
    </source>
</evidence>
<keyword evidence="2" id="KW-0560">Oxidoreductase</keyword>
<dbReference type="PRINTS" id="PR00081">
    <property type="entry name" value="GDHRDH"/>
</dbReference>
<evidence type="ECO:0000313" key="23">
    <source>
        <dbReference type="Proteomes" id="UP000694865"/>
    </source>
</evidence>
<comment type="function">
    <text evidence="8">Catalyzes the NAD-dependent dehydrogenation (oxidation) of a broad array of hydroxylated polyunsaturated fatty acids (mainly eicosanoids and docosanoids, including prostaglandins, lipoxins and resolvins), yielding their corresponding keto (oxo) metabolites. Decreases the levels of the pro-proliferative prostaglandins such as prostaglandin E2 (whose activity is increased in cancer because of an increase in the expression of cyclooxygenase 2) and generates oxo-fatty acid products that can profoundly influence cell function by abrogating pro-inflammatory cytokine expression. Converts resolvins E1, D1 and D2 to their oxo products, which represents a mode of resolvin inactivation. Resolvin E1 plays important roles during the resolution phase of acute inflammation, while resolvins D1 and D2 have a unique role in obesity-induced adipose inflammation.</text>
</comment>
<evidence type="ECO:0000256" key="6">
    <source>
        <dbReference type="ARBA" id="ARBA00041812"/>
    </source>
</evidence>
<comment type="catalytic activity">
    <reaction evidence="19">
        <text>resolvin D2 + NAD(+) = 16-oxoresolvin D2 + NADH + H(+)</text>
        <dbReference type="Rhea" id="RHEA:53588"/>
        <dbReference type="ChEBI" id="CHEBI:15378"/>
        <dbReference type="ChEBI" id="CHEBI:57540"/>
        <dbReference type="ChEBI" id="CHEBI:57945"/>
        <dbReference type="ChEBI" id="CHEBI:133367"/>
        <dbReference type="ChEBI" id="CHEBI:137498"/>
    </reaction>
    <physiologicalReaction direction="left-to-right" evidence="19">
        <dbReference type="Rhea" id="RHEA:53589"/>
    </physiologicalReaction>
</comment>
<evidence type="ECO:0000256" key="17">
    <source>
        <dbReference type="ARBA" id="ARBA00048611"/>
    </source>
</evidence>
<evidence type="ECO:0000256" key="1">
    <source>
        <dbReference type="ARBA" id="ARBA00006484"/>
    </source>
</evidence>
<organism evidence="23 24">
    <name type="scientific">Saccoglossus kowalevskii</name>
    <name type="common">Acorn worm</name>
    <dbReference type="NCBI Taxonomy" id="10224"/>
    <lineage>
        <taxon>Eukaryota</taxon>
        <taxon>Metazoa</taxon>
        <taxon>Hemichordata</taxon>
        <taxon>Enteropneusta</taxon>
        <taxon>Harrimaniidae</taxon>
        <taxon>Saccoglossus</taxon>
    </lineage>
</organism>
<dbReference type="InterPro" id="IPR002347">
    <property type="entry name" value="SDR_fam"/>
</dbReference>
<name>A0ABM0MPL5_SACKO</name>
<dbReference type="InterPro" id="IPR020904">
    <property type="entry name" value="Sc_DH/Rdtase_CS"/>
</dbReference>
<dbReference type="PANTHER" id="PTHR44229">
    <property type="entry name" value="15-HYDROXYPROSTAGLANDIN DEHYDROGENASE [NAD(+)]"/>
    <property type="match status" value="1"/>
</dbReference>
<evidence type="ECO:0000256" key="10">
    <source>
        <dbReference type="ARBA" id="ARBA00047672"/>
    </source>
</evidence>
<evidence type="ECO:0000256" key="11">
    <source>
        <dbReference type="ARBA" id="ARBA00048008"/>
    </source>
</evidence>
<comment type="catalytic activity">
    <reaction evidence="20">
        <text>(15S)-hydroxy-(5Z,8Z,11Z,13E)-eicosatetraenoate + NAD(+) = 15-oxo-(5Z,8Z,11Z,13E)-eicosatetraenoate + NADH + H(+)</text>
        <dbReference type="Rhea" id="RHEA:23260"/>
        <dbReference type="ChEBI" id="CHEBI:15378"/>
        <dbReference type="ChEBI" id="CHEBI:57409"/>
        <dbReference type="ChEBI" id="CHEBI:57410"/>
        <dbReference type="ChEBI" id="CHEBI:57540"/>
        <dbReference type="ChEBI" id="CHEBI:57945"/>
        <dbReference type="EC" id="1.1.1.232"/>
    </reaction>
    <physiologicalReaction direction="left-to-right" evidence="20">
        <dbReference type="Rhea" id="RHEA:23261"/>
    </physiologicalReaction>
</comment>
<evidence type="ECO:0000256" key="19">
    <source>
        <dbReference type="ARBA" id="ARBA00048921"/>
    </source>
</evidence>